<protein>
    <submittedName>
        <fullName evidence="1">Uncharacterized protein</fullName>
    </submittedName>
</protein>
<comment type="caution">
    <text evidence="1">The sequence shown here is derived from an EMBL/GenBank/DDBJ whole genome shotgun (WGS) entry which is preliminary data.</text>
</comment>
<proteinExistence type="predicted"/>
<dbReference type="EMBL" id="JAUSUB010000014">
    <property type="protein sequence ID" value="MDQ0271431.1"/>
    <property type="molecule type" value="Genomic_DNA"/>
</dbReference>
<dbReference type="Proteomes" id="UP001238088">
    <property type="component" value="Unassembled WGS sequence"/>
</dbReference>
<gene>
    <name evidence="1" type="ORF">J2S17_003319</name>
</gene>
<organism evidence="1 2">
    <name type="scientific">Cytobacillus purgationiresistens</name>
    <dbReference type="NCBI Taxonomy" id="863449"/>
    <lineage>
        <taxon>Bacteria</taxon>
        <taxon>Bacillati</taxon>
        <taxon>Bacillota</taxon>
        <taxon>Bacilli</taxon>
        <taxon>Bacillales</taxon>
        <taxon>Bacillaceae</taxon>
        <taxon>Cytobacillus</taxon>
    </lineage>
</organism>
<name>A0ABU0AL24_9BACI</name>
<sequence length="48" mass="5600">MDYKNITVAGSGVLEVKLPTKPLSKDFMSLFTISMMKHWNLRRKESRN</sequence>
<keyword evidence="2" id="KW-1185">Reference proteome</keyword>
<evidence type="ECO:0000313" key="1">
    <source>
        <dbReference type="EMBL" id="MDQ0271431.1"/>
    </source>
</evidence>
<evidence type="ECO:0000313" key="2">
    <source>
        <dbReference type="Proteomes" id="UP001238088"/>
    </source>
</evidence>
<reference evidence="1 2" key="1">
    <citation type="submission" date="2023-07" db="EMBL/GenBank/DDBJ databases">
        <title>Genomic Encyclopedia of Type Strains, Phase IV (KMG-IV): sequencing the most valuable type-strain genomes for metagenomic binning, comparative biology and taxonomic classification.</title>
        <authorList>
            <person name="Goeker M."/>
        </authorList>
    </citation>
    <scope>NUCLEOTIDE SEQUENCE [LARGE SCALE GENOMIC DNA]</scope>
    <source>
        <strain evidence="1 2">DSM 23494</strain>
    </source>
</reference>
<accession>A0ABU0AL24</accession>